<dbReference type="OrthoDB" id="9801856at2"/>
<dbReference type="CDD" id="cd03442">
    <property type="entry name" value="BFIT_BACH"/>
    <property type="match status" value="1"/>
</dbReference>
<gene>
    <name evidence="5" type="ORF">DFR26_0340</name>
</gene>
<evidence type="ECO:0000256" key="2">
    <source>
        <dbReference type="ARBA" id="ARBA00022801"/>
    </source>
</evidence>
<evidence type="ECO:0000256" key="1">
    <source>
        <dbReference type="ARBA" id="ARBA00010458"/>
    </source>
</evidence>
<dbReference type="Gene3D" id="3.10.129.10">
    <property type="entry name" value="Hotdog Thioesterase"/>
    <property type="match status" value="1"/>
</dbReference>
<feature type="domain" description="HotDog ACOT-type" evidence="4">
    <location>
        <begin position="11"/>
        <end position="123"/>
    </location>
</feature>
<protein>
    <submittedName>
        <fullName evidence="5">Acyl-CoA thioesterase YciA</fullName>
    </submittedName>
</protein>
<comment type="similarity">
    <text evidence="1">Belongs to the acyl coenzyme A hydrolase family.</text>
</comment>
<dbReference type="GO" id="GO:0009062">
    <property type="term" value="P:fatty acid catabolic process"/>
    <property type="evidence" value="ECO:0007669"/>
    <property type="project" value="TreeGrafter"/>
</dbReference>
<accession>A0A3E0H8T8</accession>
<reference evidence="5 6" key="1">
    <citation type="submission" date="2018-08" db="EMBL/GenBank/DDBJ databases">
        <title>Genomic Encyclopedia of Type Strains, Phase IV (KMG-IV): sequencing the most valuable type-strain genomes for metagenomic binning, comparative biology and taxonomic classification.</title>
        <authorList>
            <person name="Goeker M."/>
        </authorList>
    </citation>
    <scope>NUCLEOTIDE SEQUENCE [LARGE SCALE GENOMIC DNA]</scope>
    <source>
        <strain evidence="5 6">DSM 26022</strain>
    </source>
</reference>
<organism evidence="5 6">
    <name type="scientific">Paraperlucidibaca baekdonensis</name>
    <dbReference type="NCBI Taxonomy" id="748120"/>
    <lineage>
        <taxon>Bacteria</taxon>
        <taxon>Pseudomonadati</taxon>
        <taxon>Pseudomonadota</taxon>
        <taxon>Gammaproteobacteria</taxon>
        <taxon>Moraxellales</taxon>
        <taxon>Moraxellaceae</taxon>
        <taxon>Paraperlucidibaca</taxon>
    </lineage>
</organism>
<dbReference type="PANTHER" id="PTHR11049">
    <property type="entry name" value="ACYL COENZYME A THIOESTER HYDROLASE"/>
    <property type="match status" value="1"/>
</dbReference>
<evidence type="ECO:0000259" key="4">
    <source>
        <dbReference type="PROSITE" id="PS51770"/>
    </source>
</evidence>
<keyword evidence="6" id="KW-1185">Reference proteome</keyword>
<dbReference type="RefSeq" id="WP_116207206.1">
    <property type="nucleotide sequence ID" value="NZ_QUNR01000001.1"/>
</dbReference>
<dbReference type="PROSITE" id="PS51770">
    <property type="entry name" value="HOTDOG_ACOT"/>
    <property type="match status" value="1"/>
</dbReference>
<dbReference type="Pfam" id="PF03061">
    <property type="entry name" value="4HBT"/>
    <property type="match status" value="1"/>
</dbReference>
<dbReference type="SUPFAM" id="SSF54637">
    <property type="entry name" value="Thioesterase/thiol ester dehydrase-isomerase"/>
    <property type="match status" value="1"/>
</dbReference>
<evidence type="ECO:0000313" key="6">
    <source>
        <dbReference type="Proteomes" id="UP000256774"/>
    </source>
</evidence>
<dbReference type="GO" id="GO:0006637">
    <property type="term" value="P:acyl-CoA metabolic process"/>
    <property type="evidence" value="ECO:0007669"/>
    <property type="project" value="TreeGrafter"/>
</dbReference>
<dbReference type="InterPro" id="IPR040170">
    <property type="entry name" value="Cytosol_ACT"/>
</dbReference>
<dbReference type="PANTHER" id="PTHR11049:SF5">
    <property type="entry name" value="ACYL-COA THIOESTER HYDROLASE YCIA"/>
    <property type="match status" value="1"/>
</dbReference>
<dbReference type="GO" id="GO:0005829">
    <property type="term" value="C:cytosol"/>
    <property type="evidence" value="ECO:0007669"/>
    <property type="project" value="TreeGrafter"/>
</dbReference>
<dbReference type="InterPro" id="IPR006683">
    <property type="entry name" value="Thioestr_dom"/>
</dbReference>
<dbReference type="GO" id="GO:0052816">
    <property type="term" value="F:long-chain fatty acyl-CoA hydrolase activity"/>
    <property type="evidence" value="ECO:0007669"/>
    <property type="project" value="TreeGrafter"/>
</dbReference>
<dbReference type="AlphaFoldDB" id="A0A3E0H8T8"/>
<dbReference type="EMBL" id="QUNR01000001">
    <property type="protein sequence ID" value="REH40141.1"/>
    <property type="molecule type" value="Genomic_DNA"/>
</dbReference>
<evidence type="ECO:0000256" key="3">
    <source>
        <dbReference type="PROSITE-ProRule" id="PRU01106"/>
    </source>
</evidence>
<name>A0A3E0H8T8_9GAMM</name>
<comment type="caution">
    <text evidence="5">The sequence shown here is derived from an EMBL/GenBank/DDBJ whole genome shotgun (WGS) entry which is preliminary data.</text>
</comment>
<proteinExistence type="inferred from homology"/>
<sequence>MHSTNENRPMPRGMLCLQTIAMPADANPNGDIFGGWLVSQMDLAAGVAARIRAKGRTATVAIDAMVFLRPVKVGDIVGFYTDILSTGRSSMKILVEVWAVSDLTGVHTKLTEGLFTFVAINDQGNTRELSKH</sequence>
<dbReference type="Proteomes" id="UP000256774">
    <property type="component" value="Unassembled WGS sequence"/>
</dbReference>
<dbReference type="InterPro" id="IPR029069">
    <property type="entry name" value="HotDog_dom_sf"/>
</dbReference>
<evidence type="ECO:0000313" key="5">
    <source>
        <dbReference type="EMBL" id="REH40141.1"/>
    </source>
</evidence>
<dbReference type="InterPro" id="IPR033120">
    <property type="entry name" value="HOTDOG_ACOT"/>
</dbReference>
<keyword evidence="2 3" id="KW-0378">Hydrolase</keyword>